<evidence type="ECO:0000256" key="1">
    <source>
        <dbReference type="ARBA" id="ARBA00009207"/>
    </source>
</evidence>
<name>A0A9J6G4R4_HAELO</name>
<dbReference type="Pfam" id="PF09184">
    <property type="entry name" value="PPP4R2"/>
    <property type="match status" value="1"/>
</dbReference>
<dbReference type="GO" id="GO:0019888">
    <property type="term" value="F:protein phosphatase regulator activity"/>
    <property type="evidence" value="ECO:0007669"/>
    <property type="project" value="InterPro"/>
</dbReference>
<dbReference type="OMA" id="PNCENDD"/>
<evidence type="ECO:0008006" key="4">
    <source>
        <dbReference type="Google" id="ProtNLM"/>
    </source>
</evidence>
<comment type="caution">
    <text evidence="2">The sequence shown here is derived from an EMBL/GenBank/DDBJ whole genome shotgun (WGS) entry which is preliminary data.</text>
</comment>
<dbReference type="Proteomes" id="UP000821853">
    <property type="component" value="Chromosome 3"/>
</dbReference>
<evidence type="ECO:0000313" key="2">
    <source>
        <dbReference type="EMBL" id="KAH9369919.1"/>
    </source>
</evidence>
<gene>
    <name evidence="2" type="ORF">HPB48_001796</name>
</gene>
<dbReference type="GO" id="GO:0005737">
    <property type="term" value="C:cytoplasm"/>
    <property type="evidence" value="ECO:0007669"/>
    <property type="project" value="TreeGrafter"/>
</dbReference>
<dbReference type="AlphaFoldDB" id="A0A9J6G4R4"/>
<organism evidence="2 3">
    <name type="scientific">Haemaphysalis longicornis</name>
    <name type="common">Bush tick</name>
    <dbReference type="NCBI Taxonomy" id="44386"/>
    <lineage>
        <taxon>Eukaryota</taxon>
        <taxon>Metazoa</taxon>
        <taxon>Ecdysozoa</taxon>
        <taxon>Arthropoda</taxon>
        <taxon>Chelicerata</taxon>
        <taxon>Arachnida</taxon>
        <taxon>Acari</taxon>
        <taxon>Parasitiformes</taxon>
        <taxon>Ixodida</taxon>
        <taxon>Ixodoidea</taxon>
        <taxon>Ixodidae</taxon>
        <taxon>Haemaphysalinae</taxon>
        <taxon>Haemaphysalis</taxon>
    </lineage>
</organism>
<dbReference type="EMBL" id="JABSTR010000005">
    <property type="protein sequence ID" value="KAH9369919.1"/>
    <property type="molecule type" value="Genomic_DNA"/>
</dbReference>
<accession>A0A9J6G4R4</accession>
<reference evidence="2 3" key="1">
    <citation type="journal article" date="2020" name="Cell">
        <title>Large-Scale Comparative Analyses of Tick Genomes Elucidate Their Genetic Diversity and Vector Capacities.</title>
        <authorList>
            <consortium name="Tick Genome and Microbiome Consortium (TIGMIC)"/>
            <person name="Jia N."/>
            <person name="Wang J."/>
            <person name="Shi W."/>
            <person name="Du L."/>
            <person name="Sun Y."/>
            <person name="Zhan W."/>
            <person name="Jiang J.F."/>
            <person name="Wang Q."/>
            <person name="Zhang B."/>
            <person name="Ji P."/>
            <person name="Bell-Sakyi L."/>
            <person name="Cui X.M."/>
            <person name="Yuan T.T."/>
            <person name="Jiang B.G."/>
            <person name="Yang W.F."/>
            <person name="Lam T.T."/>
            <person name="Chang Q.C."/>
            <person name="Ding S.J."/>
            <person name="Wang X.J."/>
            <person name="Zhu J.G."/>
            <person name="Ruan X.D."/>
            <person name="Zhao L."/>
            <person name="Wei J.T."/>
            <person name="Ye R.Z."/>
            <person name="Que T.C."/>
            <person name="Du C.H."/>
            <person name="Zhou Y.H."/>
            <person name="Cheng J.X."/>
            <person name="Dai P.F."/>
            <person name="Guo W.B."/>
            <person name="Han X.H."/>
            <person name="Huang E.J."/>
            <person name="Li L.F."/>
            <person name="Wei W."/>
            <person name="Gao Y.C."/>
            <person name="Liu J.Z."/>
            <person name="Shao H.Z."/>
            <person name="Wang X."/>
            <person name="Wang C.C."/>
            <person name="Yang T.C."/>
            <person name="Huo Q.B."/>
            <person name="Li W."/>
            <person name="Chen H.Y."/>
            <person name="Chen S.E."/>
            <person name="Zhou L.G."/>
            <person name="Ni X.B."/>
            <person name="Tian J.H."/>
            <person name="Sheng Y."/>
            <person name="Liu T."/>
            <person name="Pan Y.S."/>
            <person name="Xia L.Y."/>
            <person name="Li J."/>
            <person name="Zhao F."/>
            <person name="Cao W.C."/>
        </authorList>
    </citation>
    <scope>NUCLEOTIDE SEQUENCE [LARGE SCALE GENOMIC DNA]</scope>
    <source>
        <strain evidence="2">HaeL-2018</strain>
    </source>
</reference>
<keyword evidence="3" id="KW-1185">Reference proteome</keyword>
<proteinExistence type="inferred from homology"/>
<dbReference type="VEuPathDB" id="VectorBase:HLOH_061069"/>
<dbReference type="InterPro" id="IPR015267">
    <property type="entry name" value="PPP4R2"/>
</dbReference>
<dbReference type="PANTHER" id="PTHR16487">
    <property type="entry name" value="PPP4R2-RELATED PROTEIN"/>
    <property type="match status" value="1"/>
</dbReference>
<dbReference type="OrthoDB" id="341898at2759"/>
<sequence>MNCSREAVLDELTNFANRNPAHASLFDEFLAYVARTCDPVFSLKKLRPLLSRKLELVMGEFLESSPTDDLPAMPNVEAFKYEEMKYGTFEGINRFDVVPFTIQRLCELVVDLRKHHNCSDKFMRTMEKNVLVVNAIEPRSPGSNGDQGAGDDAVNGRFADTMAESLGRVDCEHRHGEKEGVSDHAWSVQKRGHHIR</sequence>
<comment type="similarity">
    <text evidence="1">Belongs to the PPP4R2 family.</text>
</comment>
<dbReference type="GO" id="GO:0030289">
    <property type="term" value="C:protein phosphatase 4 complex"/>
    <property type="evidence" value="ECO:0007669"/>
    <property type="project" value="InterPro"/>
</dbReference>
<dbReference type="GO" id="GO:0005634">
    <property type="term" value="C:nucleus"/>
    <property type="evidence" value="ECO:0007669"/>
    <property type="project" value="TreeGrafter"/>
</dbReference>
<protein>
    <recommendedName>
        <fullName evidence="4">Serine/threonine-protein phosphatase 4 regulatory subunit 2</fullName>
    </recommendedName>
</protein>
<evidence type="ECO:0000313" key="3">
    <source>
        <dbReference type="Proteomes" id="UP000821853"/>
    </source>
</evidence>
<dbReference type="PANTHER" id="PTHR16487:SF0">
    <property type="entry name" value="PROTEIN PHOSPHATASE 4 REGULATORY SUBUNIT 2-RELATED"/>
    <property type="match status" value="1"/>
</dbReference>